<dbReference type="GeneID" id="19013516"/>
<feature type="compositionally biased region" description="Low complexity" evidence="1">
    <location>
        <begin position="1"/>
        <end position="14"/>
    </location>
</feature>
<dbReference type="EMBL" id="FO082270">
    <property type="protein sequence ID" value="CCO66816.1"/>
    <property type="molecule type" value="Genomic_DNA"/>
</dbReference>
<feature type="region of interest" description="Disordered" evidence="1">
    <location>
        <begin position="1"/>
        <end position="49"/>
    </location>
</feature>
<accession>K8FF43</accession>
<evidence type="ECO:0000256" key="1">
    <source>
        <dbReference type="SAM" id="MobiDB-lite"/>
    </source>
</evidence>
<organism evidence="2 3">
    <name type="scientific">Bathycoccus prasinos</name>
    <dbReference type="NCBI Taxonomy" id="41875"/>
    <lineage>
        <taxon>Eukaryota</taxon>
        <taxon>Viridiplantae</taxon>
        <taxon>Chlorophyta</taxon>
        <taxon>Mamiellophyceae</taxon>
        <taxon>Mamiellales</taxon>
        <taxon>Bathycoccaceae</taxon>
        <taxon>Bathycoccus</taxon>
    </lineage>
</organism>
<dbReference type="AlphaFoldDB" id="K8FF43"/>
<evidence type="ECO:0000313" key="3">
    <source>
        <dbReference type="Proteomes" id="UP000198341"/>
    </source>
</evidence>
<evidence type="ECO:0000313" key="2">
    <source>
        <dbReference type="EMBL" id="CCO66816.1"/>
    </source>
</evidence>
<dbReference type="Proteomes" id="UP000198341">
    <property type="component" value="Chromosome 9"/>
</dbReference>
<dbReference type="PANTHER" id="PTHR15852">
    <property type="entry name" value="PLASTID TRANSCRIPTIONALLY ACTIVE PROTEIN"/>
    <property type="match status" value="1"/>
</dbReference>
<dbReference type="KEGG" id="bpg:Bathy09g00090"/>
<dbReference type="PANTHER" id="PTHR15852:SF54">
    <property type="entry name" value="PROTEIN SSUH2 HOMOLOG"/>
    <property type="match status" value="1"/>
</dbReference>
<proteinExistence type="predicted"/>
<feature type="compositionally biased region" description="Low complexity" evidence="1">
    <location>
        <begin position="24"/>
        <end position="41"/>
    </location>
</feature>
<gene>
    <name evidence="2" type="ORF">Bathy09g00090</name>
</gene>
<dbReference type="RefSeq" id="XP_007511256.1">
    <property type="nucleotide sequence ID" value="XM_007511194.1"/>
</dbReference>
<sequence>MSFSNKKFLSSSSSPGRDSFFTRASSDPSLNPSSSSQNEASESSKEKTFGKNVDVEKYTIDQLAFLSRKEQGKKEGKVILPDYHNCTRCNGTGKDFCSACKGRGTNDHDITDDFESDVYIVGSTAEQWNLIKSTLGESTPCWLCRGKKIAICKDCRGTGCRDRDKLWVRV</sequence>
<dbReference type="OrthoDB" id="535916at2759"/>
<name>K8FF43_9CHLO</name>
<reference evidence="2 3" key="1">
    <citation type="submission" date="2011-10" db="EMBL/GenBank/DDBJ databases">
        <authorList>
            <person name="Genoscope - CEA"/>
        </authorList>
    </citation>
    <scope>NUCLEOTIDE SEQUENCE [LARGE SCALE GENOMIC DNA]</scope>
    <source>
        <strain evidence="2 3">RCC 1105</strain>
    </source>
</reference>
<keyword evidence="3" id="KW-1185">Reference proteome</keyword>
<protein>
    <submittedName>
        <fullName evidence="2">Uncharacterized protein</fullName>
    </submittedName>
</protein>